<sequence>MKPEMALQNIMQVMVDILDKMHMVCLAFALLLILLSVYRQYSQFGEFLGLKYMAGVLLTIVLIGLFPEVSDYLFRAMLKWGRQVTAEAEAVMKVLFDIEIDGAWYDSIVVGISSVMYKGGIWIGRFIREIMVIVLCGLFLILKTLSPIFIAMLAVPETKSVAINFLTVAFGLVMTPLCMLFGDLAMIWVAAQMWEQTGMLAAVTAATGSLAGGAVGGSLTVLASSPPGAITVAAGAAGALIAFVCVFVLLCVVMYVGIPWACISLFRGAGIGNALAMSLNTASNVMAVVRTGQTAARSAPGGLGTVSKALHARSAAANPAGAAGAGRSPAGKEEA</sequence>
<accession>A0A2U1AX88</accession>
<organism evidence="2 3">
    <name type="scientific">Victivallis vadensis</name>
    <dbReference type="NCBI Taxonomy" id="172901"/>
    <lineage>
        <taxon>Bacteria</taxon>
        <taxon>Pseudomonadati</taxon>
        <taxon>Lentisphaerota</taxon>
        <taxon>Lentisphaeria</taxon>
        <taxon>Victivallales</taxon>
        <taxon>Victivallaceae</taxon>
        <taxon>Victivallis</taxon>
    </lineage>
</organism>
<evidence type="ECO:0000313" key="2">
    <source>
        <dbReference type="EMBL" id="PVY40971.1"/>
    </source>
</evidence>
<evidence type="ECO:0008006" key="4">
    <source>
        <dbReference type="Google" id="ProtNLM"/>
    </source>
</evidence>
<comment type="caution">
    <text evidence="2">The sequence shown here is derived from an EMBL/GenBank/DDBJ whole genome shotgun (WGS) entry which is preliminary data.</text>
</comment>
<protein>
    <recommendedName>
        <fullName evidence="4">TrbL/VirB6 plasmid conjugal transfer protein</fullName>
    </recommendedName>
</protein>
<dbReference type="EMBL" id="QEKH01000015">
    <property type="protein sequence ID" value="PVY40971.1"/>
    <property type="molecule type" value="Genomic_DNA"/>
</dbReference>
<keyword evidence="1" id="KW-1133">Transmembrane helix</keyword>
<feature type="transmembrane region" description="Helical" evidence="1">
    <location>
        <begin position="200"/>
        <end position="223"/>
    </location>
</feature>
<name>A0A2U1AX88_9BACT</name>
<evidence type="ECO:0000313" key="3">
    <source>
        <dbReference type="Proteomes" id="UP000245959"/>
    </source>
</evidence>
<feature type="transmembrane region" description="Helical" evidence="1">
    <location>
        <begin position="49"/>
        <end position="69"/>
    </location>
</feature>
<feature type="transmembrane region" description="Helical" evidence="1">
    <location>
        <begin position="161"/>
        <end position="188"/>
    </location>
</feature>
<feature type="transmembrane region" description="Helical" evidence="1">
    <location>
        <begin position="130"/>
        <end position="155"/>
    </location>
</feature>
<keyword evidence="1" id="KW-0812">Transmembrane</keyword>
<evidence type="ECO:0000256" key="1">
    <source>
        <dbReference type="SAM" id="Phobius"/>
    </source>
</evidence>
<reference evidence="2 3" key="1">
    <citation type="submission" date="2018-04" db="EMBL/GenBank/DDBJ databases">
        <title>Genomic Encyclopedia of Type Strains, Phase IV (KMG-IV): sequencing the most valuable type-strain genomes for metagenomic binning, comparative biology and taxonomic classification.</title>
        <authorList>
            <person name="Goeker M."/>
        </authorList>
    </citation>
    <scope>NUCLEOTIDE SEQUENCE [LARGE SCALE GENOMIC DNA]</scope>
    <source>
        <strain evidence="2 3">DSM 14823</strain>
    </source>
</reference>
<dbReference type="AlphaFoldDB" id="A0A2U1AX88"/>
<keyword evidence="1" id="KW-0472">Membrane</keyword>
<keyword evidence="3" id="KW-1185">Reference proteome</keyword>
<gene>
    <name evidence="2" type="ORF">C8D82_11522</name>
</gene>
<feature type="transmembrane region" description="Helical" evidence="1">
    <location>
        <begin position="229"/>
        <end position="258"/>
    </location>
</feature>
<dbReference type="RefSeq" id="WP_116884179.1">
    <property type="nucleotide sequence ID" value="NZ_CABMMC010000002.1"/>
</dbReference>
<proteinExistence type="predicted"/>
<dbReference type="GeneID" id="78295481"/>
<dbReference type="Proteomes" id="UP000245959">
    <property type="component" value="Unassembled WGS sequence"/>
</dbReference>